<dbReference type="Proteomes" id="UP000011666">
    <property type="component" value="Unassembled WGS sequence"/>
</dbReference>
<dbReference type="Gene3D" id="3.60.15.10">
    <property type="entry name" value="Ribonuclease Z/Hydroxyacylglutathione hydrolase-like"/>
    <property type="match status" value="1"/>
</dbReference>
<dbReference type="SUPFAM" id="SSF56281">
    <property type="entry name" value="Metallo-hydrolase/oxidoreductase"/>
    <property type="match status" value="1"/>
</dbReference>
<evidence type="ECO:0000313" key="2">
    <source>
        <dbReference type="EMBL" id="GAC68261.1"/>
    </source>
</evidence>
<dbReference type="Pfam" id="PF12706">
    <property type="entry name" value="Lactamase_B_2"/>
    <property type="match status" value="1"/>
</dbReference>
<comment type="caution">
    <text evidence="2">The sequence shown here is derived from an EMBL/GenBank/DDBJ whole genome shotgun (WGS) entry which is preliminary data.</text>
</comment>
<feature type="domain" description="Metallo-beta-lactamase" evidence="1">
    <location>
        <begin position="134"/>
        <end position="339"/>
    </location>
</feature>
<dbReference type="AlphaFoldDB" id="M0QIY5"/>
<dbReference type="InterPro" id="IPR001279">
    <property type="entry name" value="Metallo-B-lactamas"/>
</dbReference>
<keyword evidence="3" id="KW-1185">Reference proteome</keyword>
<dbReference type="PANTHER" id="PTHR15032:SF4">
    <property type="entry name" value="N-ACYL-PHOSPHATIDYLETHANOLAMINE-HYDROLYZING PHOSPHOLIPASE D"/>
    <property type="match status" value="1"/>
</dbReference>
<dbReference type="PANTHER" id="PTHR15032">
    <property type="entry name" value="N-ACYL-PHOSPHATIDYLETHANOLAMINE-HYDROLYZING PHOSPHOLIPASE D"/>
    <property type="match status" value="1"/>
</dbReference>
<dbReference type="EMBL" id="BANX01000014">
    <property type="protein sequence ID" value="GAC68261.1"/>
    <property type="molecule type" value="Genomic_DNA"/>
</dbReference>
<protein>
    <recommendedName>
        <fullName evidence="1">Metallo-beta-lactamase domain-containing protein</fullName>
    </recommendedName>
</protein>
<dbReference type="InterPro" id="IPR036866">
    <property type="entry name" value="RibonucZ/Hydroxyglut_hydro"/>
</dbReference>
<proteinExistence type="predicted"/>
<evidence type="ECO:0000313" key="3">
    <source>
        <dbReference type="Proteomes" id="UP000011666"/>
    </source>
</evidence>
<dbReference type="GO" id="GO:0005737">
    <property type="term" value="C:cytoplasm"/>
    <property type="evidence" value="ECO:0007669"/>
    <property type="project" value="TreeGrafter"/>
</dbReference>
<gene>
    <name evidence="2" type="ORF">GS4_14_00920</name>
</gene>
<sequence>MVRVSSTGFPLGADIASRAVTTLSATGVTVADAALGRLAAAGLPAARAIGASREQIWPHISGSAFQTGGRFANAEAASEELDADVKVAIDMLRRPGRPTAPIEVLTPTFSDEVSDLAVTWLGHASALVELDGVRVLTDPVFSRRCSPSQVLGPQRMHRAPLAATELPALDVVLISHDHYDHLDTATVVDIAVTQPDAIFVAPVGVGAHLQSWGIHHRRIREADWSEQIEITVGATTLTFTCCPARHFSGRGLSRNLTQWASWAVAGPGHSFFFSGDTGFTERFEAVGDRSGPFDLTLIAVGAYDPLWPDIHVNPEEAVAVHDLVSGAGGRDSVLVPIHWCTFNLARHSWADPIQRLLPAAERAGVTALVPPPGGTIDLASRTGTGVADPRWWEASA</sequence>
<evidence type="ECO:0000259" key="1">
    <source>
        <dbReference type="Pfam" id="PF12706"/>
    </source>
</evidence>
<organism evidence="2 3">
    <name type="scientific">Gordonia soli NBRC 108243</name>
    <dbReference type="NCBI Taxonomy" id="1223545"/>
    <lineage>
        <taxon>Bacteria</taxon>
        <taxon>Bacillati</taxon>
        <taxon>Actinomycetota</taxon>
        <taxon>Actinomycetes</taxon>
        <taxon>Mycobacteriales</taxon>
        <taxon>Gordoniaceae</taxon>
        <taxon>Gordonia</taxon>
    </lineage>
</organism>
<dbReference type="eggNOG" id="COG2220">
    <property type="taxonomic scope" value="Bacteria"/>
</dbReference>
<name>M0QIY5_9ACTN</name>
<dbReference type="STRING" id="1223545.GS4_14_00920"/>
<reference evidence="2 3" key="1">
    <citation type="submission" date="2013-01" db="EMBL/GenBank/DDBJ databases">
        <title>Whole genome shotgun sequence of Gordonia soli NBRC 108243.</title>
        <authorList>
            <person name="Isaki-Nakamura S."/>
            <person name="Hosoyama A."/>
            <person name="Tsuchikane K."/>
            <person name="Ando Y."/>
            <person name="Baba S."/>
            <person name="Ohji S."/>
            <person name="Hamada M."/>
            <person name="Tamura T."/>
            <person name="Yamazoe A."/>
            <person name="Yamazaki S."/>
            <person name="Fujita N."/>
        </authorList>
    </citation>
    <scope>NUCLEOTIDE SEQUENCE [LARGE SCALE GENOMIC DNA]</scope>
    <source>
        <strain evidence="2 3">NBRC 108243</strain>
    </source>
</reference>
<accession>M0QIY5</accession>